<sequence length="356" mass="38541">MSSTHEEAHSSPPPVRSPPSQRSTPNRSSSYFTYPVSYAVSGIMRRLNTDSSPRSDATSPSHNHAGGSSIPSQLQSTASSLTQSFASLVSSSTSDMDSVYQPSYRTASPFQPPPLTPLTLRGYRDGMREKGKLLSTALAEEIRLLFPPRLQLVDEWTLAYSLEQNGVSLGTLYKQSEDYLGKRGGFVLVVRDGGGGVFGAYLSDAPHPSTSFYGNGECFLWRAHVLSSLPDLAANLPPPPSEDTTNAVRMTTISSSKTKSDTLLPPQSGQASRSGTSTPERIRFKAFPYSGVNDYMIFCEHSYLSVGGGDGHYGLWLDDNLENGVSETCPTFGNESLSDDGKKFEVMGVELWYIGS</sequence>
<dbReference type="OrthoDB" id="26679at2759"/>
<dbReference type="InterPro" id="IPR006571">
    <property type="entry name" value="TLDc_dom"/>
</dbReference>
<dbReference type="GO" id="GO:0005634">
    <property type="term" value="C:nucleus"/>
    <property type="evidence" value="ECO:0007669"/>
    <property type="project" value="TreeGrafter"/>
</dbReference>
<dbReference type="AlphaFoldDB" id="A0A6A7ART2"/>
<comment type="similarity">
    <text evidence="2">Belongs to the OXR1 family.</text>
</comment>
<organism evidence="8 9">
    <name type="scientific">Plenodomus tracheiphilus IPT5</name>
    <dbReference type="NCBI Taxonomy" id="1408161"/>
    <lineage>
        <taxon>Eukaryota</taxon>
        <taxon>Fungi</taxon>
        <taxon>Dikarya</taxon>
        <taxon>Ascomycota</taxon>
        <taxon>Pezizomycotina</taxon>
        <taxon>Dothideomycetes</taxon>
        <taxon>Pleosporomycetidae</taxon>
        <taxon>Pleosporales</taxon>
        <taxon>Pleosporineae</taxon>
        <taxon>Leptosphaeriaceae</taxon>
        <taxon>Plenodomus</taxon>
    </lineage>
</organism>
<dbReference type="EMBL" id="MU006339">
    <property type="protein sequence ID" value="KAF2846026.1"/>
    <property type="molecule type" value="Genomic_DNA"/>
</dbReference>
<evidence type="ECO:0000256" key="4">
    <source>
        <dbReference type="ARBA" id="ARBA00037112"/>
    </source>
</evidence>
<feature type="compositionally biased region" description="Polar residues" evidence="6">
    <location>
        <begin position="49"/>
        <end position="62"/>
    </location>
</feature>
<dbReference type="GO" id="GO:0006979">
    <property type="term" value="P:response to oxidative stress"/>
    <property type="evidence" value="ECO:0007669"/>
    <property type="project" value="TreeGrafter"/>
</dbReference>
<dbReference type="GO" id="GO:0005739">
    <property type="term" value="C:mitochondrion"/>
    <property type="evidence" value="ECO:0007669"/>
    <property type="project" value="UniProtKB-SubCell"/>
</dbReference>
<protein>
    <recommendedName>
        <fullName evidence="5">Oxidation resistance protein 1</fullName>
    </recommendedName>
</protein>
<evidence type="ECO:0000256" key="6">
    <source>
        <dbReference type="SAM" id="MobiDB-lite"/>
    </source>
</evidence>
<feature type="domain" description="TLDc" evidence="7">
    <location>
        <begin position="132"/>
        <end position="355"/>
    </location>
</feature>
<dbReference type="PANTHER" id="PTHR23354">
    <property type="entry name" value="NUCLEOLAR PROTEIN 7/ESTROGEN RECEPTOR COACTIVATOR-RELATED"/>
    <property type="match status" value="1"/>
</dbReference>
<comment type="subcellular location">
    <subcellularLocation>
        <location evidence="1">Mitochondrion</location>
    </subcellularLocation>
</comment>
<name>A0A6A7ART2_9PLEO</name>
<evidence type="ECO:0000256" key="2">
    <source>
        <dbReference type="ARBA" id="ARBA00009540"/>
    </source>
</evidence>
<evidence type="ECO:0000313" key="8">
    <source>
        <dbReference type="EMBL" id="KAF2846026.1"/>
    </source>
</evidence>
<dbReference type="PANTHER" id="PTHR23354:SF62">
    <property type="entry name" value="MUSTARD, ISOFORM V"/>
    <property type="match status" value="1"/>
</dbReference>
<keyword evidence="9" id="KW-1185">Reference proteome</keyword>
<dbReference type="PROSITE" id="PS51886">
    <property type="entry name" value="TLDC"/>
    <property type="match status" value="1"/>
</dbReference>
<feature type="compositionally biased region" description="Polar residues" evidence="6">
    <location>
        <begin position="265"/>
        <end position="277"/>
    </location>
</feature>
<keyword evidence="3" id="KW-0496">Mitochondrion</keyword>
<gene>
    <name evidence="8" type="ORF">T440DRAFT_522116</name>
</gene>
<evidence type="ECO:0000313" key="9">
    <source>
        <dbReference type="Proteomes" id="UP000799423"/>
    </source>
</evidence>
<feature type="region of interest" description="Disordered" evidence="6">
    <location>
        <begin position="48"/>
        <end position="76"/>
    </location>
</feature>
<evidence type="ECO:0000256" key="3">
    <source>
        <dbReference type="ARBA" id="ARBA00023128"/>
    </source>
</evidence>
<feature type="region of interest" description="Disordered" evidence="6">
    <location>
        <begin position="1"/>
        <end position="31"/>
    </location>
</feature>
<accession>A0A6A7ART2</accession>
<comment type="function">
    <text evidence="4">May be involved in protection from oxidative damage.</text>
</comment>
<evidence type="ECO:0000256" key="1">
    <source>
        <dbReference type="ARBA" id="ARBA00004173"/>
    </source>
</evidence>
<evidence type="ECO:0000256" key="5">
    <source>
        <dbReference type="ARBA" id="ARBA00040604"/>
    </source>
</evidence>
<feature type="region of interest" description="Disordered" evidence="6">
    <location>
        <begin position="255"/>
        <end position="277"/>
    </location>
</feature>
<proteinExistence type="inferred from homology"/>
<dbReference type="SMART" id="SM00584">
    <property type="entry name" value="TLDc"/>
    <property type="match status" value="1"/>
</dbReference>
<feature type="compositionally biased region" description="Polar residues" evidence="6">
    <location>
        <begin position="100"/>
        <end position="109"/>
    </location>
</feature>
<dbReference type="Proteomes" id="UP000799423">
    <property type="component" value="Unassembled WGS sequence"/>
</dbReference>
<reference evidence="8" key="1">
    <citation type="submission" date="2020-01" db="EMBL/GenBank/DDBJ databases">
        <authorList>
            <consortium name="DOE Joint Genome Institute"/>
            <person name="Haridas S."/>
            <person name="Albert R."/>
            <person name="Binder M."/>
            <person name="Bloem J."/>
            <person name="Labutti K."/>
            <person name="Salamov A."/>
            <person name="Andreopoulos B."/>
            <person name="Baker S.E."/>
            <person name="Barry K."/>
            <person name="Bills G."/>
            <person name="Bluhm B.H."/>
            <person name="Cannon C."/>
            <person name="Castanera R."/>
            <person name="Culley D.E."/>
            <person name="Daum C."/>
            <person name="Ezra D."/>
            <person name="Gonzalez J.B."/>
            <person name="Henrissat B."/>
            <person name="Kuo A."/>
            <person name="Liang C."/>
            <person name="Lipzen A."/>
            <person name="Lutzoni F."/>
            <person name="Magnuson J."/>
            <person name="Mondo S."/>
            <person name="Nolan M."/>
            <person name="Ohm R."/>
            <person name="Pangilinan J."/>
            <person name="Park H.-J."/>
            <person name="Ramirez L."/>
            <person name="Alfaro M."/>
            <person name="Sun H."/>
            <person name="Tritt A."/>
            <person name="Yoshinaga Y."/>
            <person name="Zwiers L.-H."/>
            <person name="Turgeon B.G."/>
            <person name="Goodwin S.B."/>
            <person name="Spatafora J.W."/>
            <person name="Crous P.W."/>
            <person name="Grigoriev I.V."/>
        </authorList>
    </citation>
    <scope>NUCLEOTIDE SEQUENCE</scope>
    <source>
        <strain evidence="8">IPT5</strain>
    </source>
</reference>
<feature type="region of interest" description="Disordered" evidence="6">
    <location>
        <begin position="97"/>
        <end position="116"/>
    </location>
</feature>
<dbReference type="Pfam" id="PF07534">
    <property type="entry name" value="TLD"/>
    <property type="match status" value="2"/>
</dbReference>
<evidence type="ECO:0000259" key="7">
    <source>
        <dbReference type="PROSITE" id="PS51886"/>
    </source>
</evidence>